<dbReference type="RefSeq" id="WP_344364612.1">
    <property type="nucleotide sequence ID" value="NZ_BAAAQB010000026.1"/>
</dbReference>
<evidence type="ECO:0000313" key="2">
    <source>
        <dbReference type="Proteomes" id="UP001500102"/>
    </source>
</evidence>
<keyword evidence="2" id="KW-1185">Reference proteome</keyword>
<reference evidence="2" key="1">
    <citation type="journal article" date="2019" name="Int. J. Syst. Evol. Microbiol.">
        <title>The Global Catalogue of Microorganisms (GCM) 10K type strain sequencing project: providing services to taxonomists for standard genome sequencing and annotation.</title>
        <authorList>
            <consortium name="The Broad Institute Genomics Platform"/>
            <consortium name="The Broad Institute Genome Sequencing Center for Infectious Disease"/>
            <person name="Wu L."/>
            <person name="Ma J."/>
        </authorList>
    </citation>
    <scope>NUCLEOTIDE SEQUENCE [LARGE SCALE GENOMIC DNA]</scope>
    <source>
        <strain evidence="2">JCM 15921</strain>
    </source>
</reference>
<dbReference type="EMBL" id="BAAAQB010000026">
    <property type="protein sequence ID" value="GAA2134531.1"/>
    <property type="molecule type" value="Genomic_DNA"/>
</dbReference>
<dbReference type="Proteomes" id="UP001500102">
    <property type="component" value="Unassembled WGS sequence"/>
</dbReference>
<protein>
    <submittedName>
        <fullName evidence="1">Uncharacterized protein</fullName>
    </submittedName>
</protein>
<organism evidence="1 2">
    <name type="scientific">Arthrobacter humicola</name>
    <dbReference type="NCBI Taxonomy" id="409291"/>
    <lineage>
        <taxon>Bacteria</taxon>
        <taxon>Bacillati</taxon>
        <taxon>Actinomycetota</taxon>
        <taxon>Actinomycetes</taxon>
        <taxon>Micrococcales</taxon>
        <taxon>Micrococcaceae</taxon>
        <taxon>Arthrobacter</taxon>
    </lineage>
</organism>
<name>A0ABP5KRA3_9MICC</name>
<proteinExistence type="predicted"/>
<evidence type="ECO:0000313" key="1">
    <source>
        <dbReference type="EMBL" id="GAA2134531.1"/>
    </source>
</evidence>
<accession>A0ABP5KRA3</accession>
<sequence>MKVKVPPFLVPPSESITFDGWYQQLGDENIALPEELEHWDYQTRLILSAFITLDEAQILSESHLGPGSRLGVLVTASSEATSTESVLKLVDIPSGWNDARALTVEVPGQHFARRLTVTTQVVVTNAEPLDGLAPSKQGAILWSVTQKTYLQGIGAQFPTYAEDFNITRPKLSHAGWFIHIDATDPHALFLSNIKVVLNSGRPEIQKLLSGAKDASTAQIQRMIDVDVSRRIASAGLGMPEVLDSDTDFDDLSVAGGLRASLALLWPDVPVEHLAHEFANDTGAFEARIQQNRGLFN</sequence>
<comment type="caution">
    <text evidence="1">The sequence shown here is derived from an EMBL/GenBank/DDBJ whole genome shotgun (WGS) entry which is preliminary data.</text>
</comment>
<gene>
    <name evidence="1" type="ORF">GCM10009825_18230</name>
</gene>